<comment type="caution">
    <text evidence="1">The sequence shown here is derived from an EMBL/GenBank/DDBJ whole genome shotgun (WGS) entry which is preliminary data.</text>
</comment>
<dbReference type="Proteomes" id="UP000588098">
    <property type="component" value="Unassembled WGS sequence"/>
</dbReference>
<proteinExistence type="predicted"/>
<keyword evidence="2" id="KW-1185">Reference proteome</keyword>
<evidence type="ECO:0000313" key="1">
    <source>
        <dbReference type="EMBL" id="MBB5935424.1"/>
    </source>
</evidence>
<dbReference type="EMBL" id="JACHJL010000005">
    <property type="protein sequence ID" value="MBB5935424.1"/>
    <property type="molecule type" value="Genomic_DNA"/>
</dbReference>
<reference evidence="1 2" key="1">
    <citation type="submission" date="2020-08" db="EMBL/GenBank/DDBJ databases">
        <title>Genomic Encyclopedia of Type Strains, Phase III (KMG-III): the genomes of soil and plant-associated and newly described type strains.</title>
        <authorList>
            <person name="Whitman W."/>
        </authorList>
    </citation>
    <scope>NUCLEOTIDE SEQUENCE [LARGE SCALE GENOMIC DNA]</scope>
    <source>
        <strain evidence="1 2">CECT 8305</strain>
    </source>
</reference>
<evidence type="ECO:0000313" key="2">
    <source>
        <dbReference type="Proteomes" id="UP000588098"/>
    </source>
</evidence>
<protein>
    <submittedName>
        <fullName evidence="1">Uncharacterized protein</fullName>
    </submittedName>
</protein>
<dbReference type="AlphaFoldDB" id="A0A7W9Q8Q6"/>
<accession>A0A7W9Q8Q6</accession>
<organism evidence="1 2">
    <name type="scientific">Streptomyces zagrosensis</name>
    <dbReference type="NCBI Taxonomy" id="1042984"/>
    <lineage>
        <taxon>Bacteria</taxon>
        <taxon>Bacillati</taxon>
        <taxon>Actinomycetota</taxon>
        <taxon>Actinomycetes</taxon>
        <taxon>Kitasatosporales</taxon>
        <taxon>Streptomycetaceae</taxon>
        <taxon>Streptomyces</taxon>
    </lineage>
</organism>
<sequence>MTSLTSWRFKESSITENADSEHLMFSVNT</sequence>
<gene>
    <name evidence="1" type="ORF">FHS42_002486</name>
</gene>
<name>A0A7W9Q8Q6_9ACTN</name>